<dbReference type="Proteomes" id="UP000000305">
    <property type="component" value="Unassembled WGS sequence"/>
</dbReference>
<protein>
    <recommendedName>
        <fullName evidence="3">Aftiphilin clathrin-binding box domain-containing protein</fullName>
    </recommendedName>
</protein>
<dbReference type="HOGENOM" id="CLU_438932_0_0_1"/>
<name>E9HM47_DAPPU</name>
<evidence type="ECO:0000313" key="2">
    <source>
        <dbReference type="Proteomes" id="UP000000305"/>
    </source>
</evidence>
<accession>E9HM47</accession>
<evidence type="ECO:0008006" key="3">
    <source>
        <dbReference type="Google" id="ProtNLM"/>
    </source>
</evidence>
<dbReference type="KEGG" id="dpx:DAPPUDRAFT_302177"/>
<dbReference type="EMBL" id="GL732684">
    <property type="protein sequence ID" value="EFX67175.1"/>
    <property type="molecule type" value="Genomic_DNA"/>
</dbReference>
<sequence>MAFPSYSGPLKNPFNDIGNEDDEFGDFTSAVTYPTIGNCNGEPGFQVSLPVQNHPSSNTKMPTSSVFFNPIPDSSDIDDEFGDFCGPIVANASQFSMVVPATPDSNSNISLPPEGSLKKCQPNYDIDLEEDLTGVSQLSWISQKQDESNGVVEEEEEFTNFTSAEPINCQPLAINSVFSPIQQTPQPIVEEIFSTLGQVSLELPPILQPLDQLTNSKVDDDFGDFTQASSVAELNHPPVVEDLFSLDAVPPFTLDSPGVSSLCFDQQDEMEQPHFAAMSDSTDSPQINWDEPLEVVDPLSTTVCFDVDKMNPLDDAVKVEEEIINQEEEEDEEEFVFHQNVETAEPEFSDFQTEPIDLPVDDGDVEEFGDFTDFQTATLEAVATEDDDEFDDFEAAPQPCTDSAPSVVELPAATPETHIQRMLTTLFPVNSAASTDSELQQQSSTIPLMNSPGGSLWSYVSQLDSTPALSFSWRHSAAQQRFLHSLRIDSVLQAGNAGGFRWNSPPSANSPSASMSESFTEAAVTLDLDFFLNPSSSATAVPVTTAATNNTTSDSILETIERELLSPQGKGLRNPGVAPAPAQSPALPVRHNNHQLSDIFQHLHLQDNATNSSVTNRQVDLLQ</sequence>
<proteinExistence type="predicted"/>
<dbReference type="OrthoDB" id="6354991at2759"/>
<keyword evidence="2" id="KW-1185">Reference proteome</keyword>
<evidence type="ECO:0000313" key="1">
    <source>
        <dbReference type="EMBL" id="EFX67175.1"/>
    </source>
</evidence>
<dbReference type="InParanoid" id="E9HM47"/>
<reference evidence="1 2" key="1">
    <citation type="journal article" date="2011" name="Science">
        <title>The ecoresponsive genome of Daphnia pulex.</title>
        <authorList>
            <person name="Colbourne J.K."/>
            <person name="Pfrender M.E."/>
            <person name="Gilbert D."/>
            <person name="Thomas W.K."/>
            <person name="Tucker A."/>
            <person name="Oakley T.H."/>
            <person name="Tokishita S."/>
            <person name="Aerts A."/>
            <person name="Arnold G.J."/>
            <person name="Basu M.K."/>
            <person name="Bauer D.J."/>
            <person name="Caceres C.E."/>
            <person name="Carmel L."/>
            <person name="Casola C."/>
            <person name="Choi J.H."/>
            <person name="Detter J.C."/>
            <person name="Dong Q."/>
            <person name="Dusheyko S."/>
            <person name="Eads B.D."/>
            <person name="Frohlich T."/>
            <person name="Geiler-Samerotte K.A."/>
            <person name="Gerlach D."/>
            <person name="Hatcher P."/>
            <person name="Jogdeo S."/>
            <person name="Krijgsveld J."/>
            <person name="Kriventseva E.V."/>
            <person name="Kultz D."/>
            <person name="Laforsch C."/>
            <person name="Lindquist E."/>
            <person name="Lopez J."/>
            <person name="Manak J.R."/>
            <person name="Muller J."/>
            <person name="Pangilinan J."/>
            <person name="Patwardhan R.P."/>
            <person name="Pitluck S."/>
            <person name="Pritham E.J."/>
            <person name="Rechtsteiner A."/>
            <person name="Rho M."/>
            <person name="Rogozin I.B."/>
            <person name="Sakarya O."/>
            <person name="Salamov A."/>
            <person name="Schaack S."/>
            <person name="Shapiro H."/>
            <person name="Shiga Y."/>
            <person name="Skalitzky C."/>
            <person name="Smith Z."/>
            <person name="Souvorov A."/>
            <person name="Sung W."/>
            <person name="Tang Z."/>
            <person name="Tsuchiya D."/>
            <person name="Tu H."/>
            <person name="Vos H."/>
            <person name="Wang M."/>
            <person name="Wolf Y.I."/>
            <person name="Yamagata H."/>
            <person name="Yamada T."/>
            <person name="Ye Y."/>
            <person name="Shaw J.R."/>
            <person name="Andrews J."/>
            <person name="Crease T.J."/>
            <person name="Tang H."/>
            <person name="Lucas S.M."/>
            <person name="Robertson H.M."/>
            <person name="Bork P."/>
            <person name="Koonin E.V."/>
            <person name="Zdobnov E.M."/>
            <person name="Grigoriev I.V."/>
            <person name="Lynch M."/>
            <person name="Boore J.L."/>
        </authorList>
    </citation>
    <scope>NUCLEOTIDE SEQUENCE [LARGE SCALE GENOMIC DNA]</scope>
</reference>
<dbReference type="AlphaFoldDB" id="E9HM47"/>
<organism evidence="1 2">
    <name type="scientific">Daphnia pulex</name>
    <name type="common">Water flea</name>
    <dbReference type="NCBI Taxonomy" id="6669"/>
    <lineage>
        <taxon>Eukaryota</taxon>
        <taxon>Metazoa</taxon>
        <taxon>Ecdysozoa</taxon>
        <taxon>Arthropoda</taxon>
        <taxon>Crustacea</taxon>
        <taxon>Branchiopoda</taxon>
        <taxon>Diplostraca</taxon>
        <taxon>Cladocera</taxon>
        <taxon>Anomopoda</taxon>
        <taxon>Daphniidae</taxon>
        <taxon>Daphnia</taxon>
    </lineage>
</organism>
<gene>
    <name evidence="1" type="ORF">DAPPUDRAFT_302177</name>
</gene>